<evidence type="ECO:0000313" key="10">
    <source>
        <dbReference type="EMBL" id="MDG3495368.1"/>
    </source>
</evidence>
<dbReference type="InterPro" id="IPR000719">
    <property type="entry name" value="Prot_kinase_dom"/>
</dbReference>
<dbReference type="CDD" id="cd14014">
    <property type="entry name" value="STKc_PknB_like"/>
    <property type="match status" value="1"/>
</dbReference>
<dbReference type="PROSITE" id="PS00108">
    <property type="entry name" value="PROTEIN_KINASE_ST"/>
    <property type="match status" value="1"/>
</dbReference>
<evidence type="ECO:0000256" key="1">
    <source>
        <dbReference type="ARBA" id="ARBA00012513"/>
    </source>
</evidence>
<keyword evidence="5 10" id="KW-0418">Kinase</keyword>
<keyword evidence="11" id="KW-1185">Reference proteome</keyword>
<evidence type="ECO:0000256" key="5">
    <source>
        <dbReference type="ARBA" id="ARBA00022777"/>
    </source>
</evidence>
<comment type="catalytic activity">
    <reaction evidence="7">
        <text>L-threonyl-[protein] + ATP = O-phospho-L-threonyl-[protein] + ADP + H(+)</text>
        <dbReference type="Rhea" id="RHEA:46608"/>
        <dbReference type="Rhea" id="RHEA-COMP:11060"/>
        <dbReference type="Rhea" id="RHEA-COMP:11605"/>
        <dbReference type="ChEBI" id="CHEBI:15378"/>
        <dbReference type="ChEBI" id="CHEBI:30013"/>
        <dbReference type="ChEBI" id="CHEBI:30616"/>
        <dbReference type="ChEBI" id="CHEBI:61977"/>
        <dbReference type="ChEBI" id="CHEBI:456216"/>
        <dbReference type="EC" id="2.7.11.1"/>
    </reaction>
</comment>
<evidence type="ECO:0000313" key="11">
    <source>
        <dbReference type="Proteomes" id="UP001152872"/>
    </source>
</evidence>
<dbReference type="GO" id="GO:0004674">
    <property type="term" value="F:protein serine/threonine kinase activity"/>
    <property type="evidence" value="ECO:0007669"/>
    <property type="project" value="UniProtKB-KW"/>
</dbReference>
<keyword evidence="3" id="KW-0808">Transferase</keyword>
<evidence type="ECO:0000256" key="6">
    <source>
        <dbReference type="ARBA" id="ARBA00022840"/>
    </source>
</evidence>
<dbReference type="PROSITE" id="PS50011">
    <property type="entry name" value="PROTEIN_KINASE_DOM"/>
    <property type="match status" value="1"/>
</dbReference>
<dbReference type="Gene3D" id="3.30.200.20">
    <property type="entry name" value="Phosphorylase Kinase, domain 1"/>
    <property type="match status" value="1"/>
</dbReference>
<keyword evidence="4" id="KW-0547">Nucleotide-binding</keyword>
<protein>
    <recommendedName>
        <fullName evidence="1">non-specific serine/threonine protein kinase</fullName>
        <ecNumber evidence="1">2.7.11.1</ecNumber>
    </recommendedName>
</protein>
<dbReference type="RefSeq" id="WP_009627489.1">
    <property type="nucleotide sequence ID" value="NZ_VBTY01000097.1"/>
</dbReference>
<keyword evidence="2" id="KW-0723">Serine/threonine-protein kinase</keyword>
<reference evidence="10" key="1">
    <citation type="submission" date="2019-05" db="EMBL/GenBank/DDBJ databases">
        <title>Whole genome sequencing of Pseudanabaena catenata USMAC16.</title>
        <authorList>
            <person name="Khan Z."/>
            <person name="Omar W.M."/>
            <person name="Convey P."/>
            <person name="Merican F."/>
            <person name="Najimudin N."/>
        </authorList>
    </citation>
    <scope>NUCLEOTIDE SEQUENCE</scope>
    <source>
        <strain evidence="10">USMAC16</strain>
    </source>
</reference>
<dbReference type="InterPro" id="IPR001646">
    <property type="entry name" value="5peptide_repeat"/>
</dbReference>
<dbReference type="GO" id="GO:0005524">
    <property type="term" value="F:ATP binding"/>
    <property type="evidence" value="ECO:0007669"/>
    <property type="project" value="UniProtKB-KW"/>
</dbReference>
<dbReference type="InterPro" id="IPR008271">
    <property type="entry name" value="Ser/Thr_kinase_AS"/>
</dbReference>
<dbReference type="SUPFAM" id="SSF56112">
    <property type="entry name" value="Protein kinase-like (PK-like)"/>
    <property type="match status" value="1"/>
</dbReference>
<keyword evidence="6" id="KW-0067">ATP-binding</keyword>
<dbReference type="SUPFAM" id="SSF141571">
    <property type="entry name" value="Pentapeptide repeat-like"/>
    <property type="match status" value="1"/>
</dbReference>
<accession>A0A9X4M7V2</accession>
<dbReference type="EC" id="2.7.11.1" evidence="1"/>
<evidence type="ECO:0000256" key="2">
    <source>
        <dbReference type="ARBA" id="ARBA00022527"/>
    </source>
</evidence>
<dbReference type="PANTHER" id="PTHR24363:SF0">
    <property type="entry name" value="SERINE_THREONINE KINASE LIKE DOMAIN CONTAINING 1"/>
    <property type="match status" value="1"/>
</dbReference>
<evidence type="ECO:0000256" key="7">
    <source>
        <dbReference type="ARBA" id="ARBA00047899"/>
    </source>
</evidence>
<proteinExistence type="predicted"/>
<name>A0A9X4M7V2_9CYAN</name>
<dbReference type="AlphaFoldDB" id="A0A9X4M7V2"/>
<evidence type="ECO:0000256" key="3">
    <source>
        <dbReference type="ARBA" id="ARBA00022679"/>
    </source>
</evidence>
<dbReference type="Gene3D" id="1.10.510.10">
    <property type="entry name" value="Transferase(Phosphotransferase) domain 1"/>
    <property type="match status" value="1"/>
</dbReference>
<dbReference type="PANTHER" id="PTHR24363">
    <property type="entry name" value="SERINE/THREONINE PROTEIN KINASE"/>
    <property type="match status" value="1"/>
</dbReference>
<dbReference type="SMART" id="SM00220">
    <property type="entry name" value="S_TKc"/>
    <property type="match status" value="1"/>
</dbReference>
<dbReference type="Pfam" id="PF00805">
    <property type="entry name" value="Pentapeptide"/>
    <property type="match status" value="2"/>
</dbReference>
<dbReference type="Gene3D" id="2.160.20.80">
    <property type="entry name" value="E3 ubiquitin-protein ligase SopA"/>
    <property type="match status" value="1"/>
</dbReference>
<sequence>MELHPDLTEYGYEVMSVLGHNYGANRSTYLAHNLIYQELVVIKLFRFPKSVDRFSAYEKAIAREAEILQQVQHPQIPRYLSSFDTIDGYCIVQQYIKAQSLANPRRFALEQIQKLTIAALEILVYLQNQTPPIIHRDIKPENLLVSDDLKLYLVDFGFARVGIADNAMSSVAAGTFGFMAPEQLRNGNLSAATDNYGLGMTLICLLTGIRSTQVDRLIDEDNQIQFQHLLTNVNPRFVQWLKKMTAPKLKDRYRDAATALEHLRQIGEIGIAKSSNIRWRSVPIYLLPVAIASLLTFPPTPAPEKVSTSIPPAPLPTTPLKITTPPSPCIDNRAVKLTKIEEQDGKDSLVKLQINRECRGCDFRGARNITLKDLKSVDLQNADLRGVSIVQSDLSDANFQGANLEGANFTQSSLKNADFSESRAKCTNFSQAILPNSMFTRADLTSSRLIQAKMAGSDLSHANLNSADLSQADLTDANLDNANLANTDMTQTTLKNATMDRVIIKNTKINPSKLPNNR</sequence>
<evidence type="ECO:0000256" key="8">
    <source>
        <dbReference type="ARBA" id="ARBA00048679"/>
    </source>
</evidence>
<dbReference type="EMBL" id="VBTY01000097">
    <property type="protein sequence ID" value="MDG3495368.1"/>
    <property type="molecule type" value="Genomic_DNA"/>
</dbReference>
<feature type="domain" description="Protein kinase" evidence="9">
    <location>
        <begin position="12"/>
        <end position="265"/>
    </location>
</feature>
<dbReference type="Pfam" id="PF00069">
    <property type="entry name" value="Pkinase"/>
    <property type="match status" value="1"/>
</dbReference>
<comment type="caution">
    <text evidence="10">The sequence shown here is derived from an EMBL/GenBank/DDBJ whole genome shotgun (WGS) entry which is preliminary data.</text>
</comment>
<organism evidence="10 11">
    <name type="scientific">Pseudanabaena catenata USMAC16</name>
    <dbReference type="NCBI Taxonomy" id="1855837"/>
    <lineage>
        <taxon>Bacteria</taxon>
        <taxon>Bacillati</taxon>
        <taxon>Cyanobacteriota</taxon>
        <taxon>Cyanophyceae</taxon>
        <taxon>Pseudanabaenales</taxon>
        <taxon>Pseudanabaenaceae</taxon>
        <taxon>Pseudanabaena</taxon>
    </lineage>
</organism>
<dbReference type="InterPro" id="IPR011009">
    <property type="entry name" value="Kinase-like_dom_sf"/>
</dbReference>
<gene>
    <name evidence="10" type="ORF">FEV09_12435</name>
</gene>
<evidence type="ECO:0000259" key="9">
    <source>
        <dbReference type="PROSITE" id="PS50011"/>
    </source>
</evidence>
<comment type="catalytic activity">
    <reaction evidence="8">
        <text>L-seryl-[protein] + ATP = O-phospho-L-seryl-[protein] + ADP + H(+)</text>
        <dbReference type="Rhea" id="RHEA:17989"/>
        <dbReference type="Rhea" id="RHEA-COMP:9863"/>
        <dbReference type="Rhea" id="RHEA-COMP:11604"/>
        <dbReference type="ChEBI" id="CHEBI:15378"/>
        <dbReference type="ChEBI" id="CHEBI:29999"/>
        <dbReference type="ChEBI" id="CHEBI:30616"/>
        <dbReference type="ChEBI" id="CHEBI:83421"/>
        <dbReference type="ChEBI" id="CHEBI:456216"/>
        <dbReference type="EC" id="2.7.11.1"/>
    </reaction>
</comment>
<evidence type="ECO:0000256" key="4">
    <source>
        <dbReference type="ARBA" id="ARBA00022741"/>
    </source>
</evidence>
<dbReference type="Proteomes" id="UP001152872">
    <property type="component" value="Unassembled WGS sequence"/>
</dbReference>